<dbReference type="PANTHER" id="PTHR44591">
    <property type="entry name" value="STRESS RESPONSE REGULATOR PROTEIN 1"/>
    <property type="match status" value="1"/>
</dbReference>
<dbReference type="PROSITE" id="PS50110">
    <property type="entry name" value="RESPONSE_REGULATORY"/>
    <property type="match status" value="1"/>
</dbReference>
<gene>
    <name evidence="4" type="ORF">IGS68_34940</name>
</gene>
<evidence type="ECO:0000259" key="3">
    <source>
        <dbReference type="PROSITE" id="PS50110"/>
    </source>
</evidence>
<dbReference type="EMBL" id="CP067424">
    <property type="protein sequence ID" value="QQP93976.1"/>
    <property type="molecule type" value="Genomic_DNA"/>
</dbReference>
<evidence type="ECO:0000256" key="2">
    <source>
        <dbReference type="PROSITE-ProRule" id="PRU00169"/>
    </source>
</evidence>
<dbReference type="RefSeq" id="WP_201083805.1">
    <property type="nucleotide sequence ID" value="NZ_CP067424.1"/>
</dbReference>
<keyword evidence="4" id="KW-0614">Plasmid</keyword>
<organism evidence="4 5">
    <name type="scientific">Skermanella cutis</name>
    <dbReference type="NCBI Taxonomy" id="2775420"/>
    <lineage>
        <taxon>Bacteria</taxon>
        <taxon>Pseudomonadati</taxon>
        <taxon>Pseudomonadota</taxon>
        <taxon>Alphaproteobacteria</taxon>
        <taxon>Rhodospirillales</taxon>
        <taxon>Azospirillaceae</taxon>
        <taxon>Skermanella</taxon>
    </lineage>
</organism>
<dbReference type="InterPro" id="IPR001789">
    <property type="entry name" value="Sig_transdc_resp-reg_receiver"/>
</dbReference>
<dbReference type="Gene3D" id="3.40.50.2300">
    <property type="match status" value="1"/>
</dbReference>
<sequence>MDVGRAEGGRVLVCEDNPLIADGWSAMLRNAGYTVVGPTPSAEAALEQVQRQVPDLALVDIGLLGGVDGVSVAVELASLGVSIIFVTADYRRAAEARHCATDILIKPVTYSALVGAIAAAFERKGKPS</sequence>
<dbReference type="PANTHER" id="PTHR44591:SF24">
    <property type="entry name" value="PROTEIN-GLUTAMATE METHYLESTERASE_PROTEIN-GLUTAMINE GLUTAMINASE 1"/>
    <property type="match status" value="1"/>
</dbReference>
<protein>
    <submittedName>
        <fullName evidence="4">Response regulator</fullName>
    </submittedName>
</protein>
<feature type="domain" description="Response regulatory" evidence="3">
    <location>
        <begin position="10"/>
        <end position="121"/>
    </location>
</feature>
<dbReference type="InterPro" id="IPR011006">
    <property type="entry name" value="CheY-like_superfamily"/>
</dbReference>
<name>A0ABX7BKB3_9PROT</name>
<evidence type="ECO:0000313" key="4">
    <source>
        <dbReference type="EMBL" id="QQP93976.1"/>
    </source>
</evidence>
<evidence type="ECO:0000313" key="5">
    <source>
        <dbReference type="Proteomes" id="UP000595197"/>
    </source>
</evidence>
<dbReference type="Proteomes" id="UP000595197">
    <property type="component" value="Plasmid pTT6-4"/>
</dbReference>
<geneLocation type="plasmid" evidence="4 5">
    <name>pTT6-4</name>
</geneLocation>
<dbReference type="SMART" id="SM00448">
    <property type="entry name" value="REC"/>
    <property type="match status" value="1"/>
</dbReference>
<feature type="modified residue" description="4-aspartylphosphate" evidence="2">
    <location>
        <position position="60"/>
    </location>
</feature>
<dbReference type="InterPro" id="IPR050595">
    <property type="entry name" value="Bact_response_regulator"/>
</dbReference>
<dbReference type="SUPFAM" id="SSF52172">
    <property type="entry name" value="CheY-like"/>
    <property type="match status" value="1"/>
</dbReference>
<reference evidence="4" key="1">
    <citation type="submission" date="2021-02" db="EMBL/GenBank/DDBJ databases">
        <title>Skermanella TT6 skin isolate.</title>
        <authorList>
            <person name="Lee K."/>
            <person name="Ganzorig M."/>
        </authorList>
    </citation>
    <scope>NUCLEOTIDE SEQUENCE</scope>
    <source>
        <strain evidence="4">TT6</strain>
    </source>
</reference>
<proteinExistence type="predicted"/>
<dbReference type="Pfam" id="PF00072">
    <property type="entry name" value="Response_reg"/>
    <property type="match status" value="1"/>
</dbReference>
<accession>A0ABX7BKB3</accession>
<keyword evidence="5" id="KW-1185">Reference proteome</keyword>
<keyword evidence="1 2" id="KW-0597">Phosphoprotein</keyword>
<evidence type="ECO:0000256" key="1">
    <source>
        <dbReference type="ARBA" id="ARBA00022553"/>
    </source>
</evidence>